<dbReference type="EC" id="2.3.1.225" evidence="6"/>
<dbReference type="GO" id="GO:0019706">
    <property type="term" value="F:protein-cysteine S-palmitoyltransferase activity"/>
    <property type="evidence" value="ECO:0007669"/>
    <property type="project" value="UniProtKB-EC"/>
</dbReference>
<evidence type="ECO:0000256" key="2">
    <source>
        <dbReference type="ARBA" id="ARBA00008574"/>
    </source>
</evidence>
<gene>
    <name evidence="8" type="ORF">CVIRNUC_001571</name>
</gene>
<dbReference type="EMBL" id="CAUYUE010000002">
    <property type="protein sequence ID" value="CAK0744748.1"/>
    <property type="molecule type" value="Genomic_DNA"/>
</dbReference>
<dbReference type="Proteomes" id="UP001314263">
    <property type="component" value="Unassembled WGS sequence"/>
</dbReference>
<dbReference type="InterPro" id="IPR001594">
    <property type="entry name" value="Palmitoyltrfase_DHHC"/>
</dbReference>
<evidence type="ECO:0000256" key="6">
    <source>
        <dbReference type="RuleBase" id="RU079119"/>
    </source>
</evidence>
<keyword evidence="6" id="KW-0808">Transferase</keyword>
<evidence type="ECO:0000256" key="3">
    <source>
        <dbReference type="ARBA" id="ARBA00022692"/>
    </source>
</evidence>
<feature type="domain" description="Palmitoyltransferase DHHC" evidence="7">
    <location>
        <begin position="3"/>
        <end position="108"/>
    </location>
</feature>
<accession>A0AAV1HUW4</accession>
<evidence type="ECO:0000256" key="5">
    <source>
        <dbReference type="ARBA" id="ARBA00023136"/>
    </source>
</evidence>
<keyword evidence="6" id="KW-0012">Acyltransferase</keyword>
<evidence type="ECO:0000313" key="8">
    <source>
        <dbReference type="EMBL" id="CAK0744748.1"/>
    </source>
</evidence>
<keyword evidence="5 6" id="KW-0472">Membrane</keyword>
<evidence type="ECO:0000259" key="7">
    <source>
        <dbReference type="Pfam" id="PF01529"/>
    </source>
</evidence>
<evidence type="ECO:0000256" key="4">
    <source>
        <dbReference type="ARBA" id="ARBA00022989"/>
    </source>
</evidence>
<dbReference type="Pfam" id="PF01529">
    <property type="entry name" value="DHHC"/>
    <property type="match status" value="1"/>
</dbReference>
<comment type="caution">
    <text evidence="8">The sequence shown here is derived from an EMBL/GenBank/DDBJ whole genome shotgun (WGS) entry which is preliminary data.</text>
</comment>
<feature type="transmembrane region" description="Helical" evidence="6">
    <location>
        <begin position="6"/>
        <end position="26"/>
    </location>
</feature>
<comment type="catalytic activity">
    <reaction evidence="6">
        <text>L-cysteinyl-[protein] + hexadecanoyl-CoA = S-hexadecanoyl-L-cysteinyl-[protein] + CoA</text>
        <dbReference type="Rhea" id="RHEA:36683"/>
        <dbReference type="Rhea" id="RHEA-COMP:10131"/>
        <dbReference type="Rhea" id="RHEA-COMP:11032"/>
        <dbReference type="ChEBI" id="CHEBI:29950"/>
        <dbReference type="ChEBI" id="CHEBI:57287"/>
        <dbReference type="ChEBI" id="CHEBI:57379"/>
        <dbReference type="ChEBI" id="CHEBI:74151"/>
        <dbReference type="EC" id="2.3.1.225"/>
    </reaction>
</comment>
<dbReference type="AlphaFoldDB" id="A0AAV1HUW4"/>
<comment type="subcellular location">
    <subcellularLocation>
        <location evidence="1">Membrane</location>
        <topology evidence="1">Multi-pass membrane protein</topology>
    </subcellularLocation>
</comment>
<evidence type="ECO:0000256" key="1">
    <source>
        <dbReference type="ARBA" id="ARBA00004141"/>
    </source>
</evidence>
<organism evidence="8 9">
    <name type="scientific">Coccomyxa viridis</name>
    <dbReference type="NCBI Taxonomy" id="1274662"/>
    <lineage>
        <taxon>Eukaryota</taxon>
        <taxon>Viridiplantae</taxon>
        <taxon>Chlorophyta</taxon>
        <taxon>core chlorophytes</taxon>
        <taxon>Trebouxiophyceae</taxon>
        <taxon>Trebouxiophyceae incertae sedis</taxon>
        <taxon>Coccomyxaceae</taxon>
        <taxon>Coccomyxa</taxon>
    </lineage>
</organism>
<comment type="similarity">
    <text evidence="2 6">Belongs to the DHHC palmitoyltransferase family.</text>
</comment>
<dbReference type="GO" id="GO:0016020">
    <property type="term" value="C:membrane"/>
    <property type="evidence" value="ECO:0007669"/>
    <property type="project" value="UniProtKB-SubCell"/>
</dbReference>
<proteinExistence type="inferred from homology"/>
<evidence type="ECO:0000313" key="9">
    <source>
        <dbReference type="Proteomes" id="UP001314263"/>
    </source>
</evidence>
<sequence length="189" mass="20961">MLNLRWFMLFLLLNIILCSYGAILGVRIMKQVVGQRAPNVMFKDPASGRLLAITSQPRVLLRWTVQNYPLQAALISFLTMALLLVTAFFCYHLWLILSGTTSYESFKWTLLHKRLNAEQDAEGSSASGAEVVEESSLSSTVGRLLGGSKLRGAPANAYDWGWRRNLQDALMPPAWAANGGLSGSRNKEQ</sequence>
<protein>
    <recommendedName>
        <fullName evidence="6">S-acyltransferase</fullName>
        <ecNumber evidence="6">2.3.1.225</ecNumber>
    </recommendedName>
    <alternativeName>
        <fullName evidence="6">Palmitoyltransferase</fullName>
    </alternativeName>
</protein>
<keyword evidence="9" id="KW-1185">Reference proteome</keyword>
<keyword evidence="4 6" id="KW-1133">Transmembrane helix</keyword>
<name>A0AAV1HUW4_9CHLO</name>
<comment type="domain">
    <text evidence="6">The DHHC domain is required for palmitoyltransferase activity.</text>
</comment>
<feature type="transmembrane region" description="Helical" evidence="6">
    <location>
        <begin position="72"/>
        <end position="97"/>
    </location>
</feature>
<keyword evidence="3 6" id="KW-0812">Transmembrane</keyword>
<reference evidence="8 9" key="1">
    <citation type="submission" date="2023-10" db="EMBL/GenBank/DDBJ databases">
        <authorList>
            <person name="Maclean D."/>
            <person name="Macfadyen A."/>
        </authorList>
    </citation>
    <scope>NUCLEOTIDE SEQUENCE [LARGE SCALE GENOMIC DNA]</scope>
</reference>